<proteinExistence type="predicted"/>
<evidence type="ECO:0000313" key="1">
    <source>
        <dbReference type="EMBL" id="CAE7448056.1"/>
    </source>
</evidence>
<keyword evidence="2" id="KW-1185">Reference proteome</keyword>
<comment type="caution">
    <text evidence="1">The sequence shown here is derived from an EMBL/GenBank/DDBJ whole genome shotgun (WGS) entry which is preliminary data.</text>
</comment>
<dbReference type="AlphaFoldDB" id="A0A812RQU5"/>
<dbReference type="EMBL" id="CAJNJA010019622">
    <property type="protein sequence ID" value="CAE7448056.1"/>
    <property type="molecule type" value="Genomic_DNA"/>
</dbReference>
<accession>A0A812RQU5</accession>
<sequence length="501" mass="56750">VRSDVVAEFMANYYSLEKFSWNVCGNVEDDDMQVVLMNMGRLVDFSAQNFQPSLMGVPFIVNDALSKTQPHVEAQFGTTSNSNFPKMTSDATALEESLAELGRVLAYPDFVDPVHEALKLSNKASLVAIQHSVAAWTRVRKDIEESGALSCDDGVADLGMVDQVIREQCESKNDMPLLSIDLQESCGTAAMLPVETFKDKVQLCAVWEKVREGNVHLISVDDVQELFYAFGVYGTLDTRELVKLCVIDGLGLTAQDVKEWIQDSDAEGIGEVTVEDVHRGLTRGNVAFTLVKKTLFGQEKDHKSTECSLTELLDWLKFEYDKKSNLWSLPETLLLFFAFVLASAVHLGVFEAFRISQVFDLGLGFGDFLAYDMVDRETFWIWMERGFLRNIFRHDLFSFVRQYQYGENYGEDPTVAAPFPGRVFREHQIIGAVRARKWVTDPQECAIGDSWKAIYPSCHQQGTPRPEDWYIFYHQKREVIEELRATSHQRTASSQTSLLRT</sequence>
<dbReference type="Proteomes" id="UP000601435">
    <property type="component" value="Unassembled WGS sequence"/>
</dbReference>
<organism evidence="1 2">
    <name type="scientific">Symbiodinium necroappetens</name>
    <dbReference type="NCBI Taxonomy" id="1628268"/>
    <lineage>
        <taxon>Eukaryota</taxon>
        <taxon>Sar</taxon>
        <taxon>Alveolata</taxon>
        <taxon>Dinophyceae</taxon>
        <taxon>Suessiales</taxon>
        <taxon>Symbiodiniaceae</taxon>
        <taxon>Symbiodinium</taxon>
    </lineage>
</organism>
<reference evidence="1" key="1">
    <citation type="submission" date="2021-02" db="EMBL/GenBank/DDBJ databases">
        <authorList>
            <person name="Dougan E. K."/>
            <person name="Rhodes N."/>
            <person name="Thang M."/>
            <person name="Chan C."/>
        </authorList>
    </citation>
    <scope>NUCLEOTIDE SEQUENCE</scope>
</reference>
<protein>
    <submittedName>
        <fullName evidence="1">PKD2 protein</fullName>
    </submittedName>
</protein>
<gene>
    <name evidence="1" type="primary">PKD2</name>
    <name evidence="1" type="ORF">SNEC2469_LOCUS12385</name>
</gene>
<feature type="non-terminal residue" evidence="1">
    <location>
        <position position="1"/>
    </location>
</feature>
<evidence type="ECO:0000313" key="2">
    <source>
        <dbReference type="Proteomes" id="UP000601435"/>
    </source>
</evidence>
<dbReference type="OrthoDB" id="444119at2759"/>
<name>A0A812RQU5_9DINO</name>